<dbReference type="Pfam" id="PF07495">
    <property type="entry name" value="Y_Y_Y"/>
    <property type="match status" value="1"/>
</dbReference>
<dbReference type="SMART" id="SM00387">
    <property type="entry name" value="HATPase_c"/>
    <property type="match status" value="1"/>
</dbReference>
<dbReference type="GO" id="GO:0000155">
    <property type="term" value="F:phosphorelay sensor kinase activity"/>
    <property type="evidence" value="ECO:0007669"/>
    <property type="project" value="InterPro"/>
</dbReference>
<dbReference type="PROSITE" id="PS50894">
    <property type="entry name" value="HPT"/>
    <property type="match status" value="1"/>
</dbReference>
<organism evidence="17 18">
    <name type="scientific">Pseudoduganella ginsengisoli</name>
    <dbReference type="NCBI Taxonomy" id="1462440"/>
    <lineage>
        <taxon>Bacteria</taxon>
        <taxon>Pseudomonadati</taxon>
        <taxon>Pseudomonadota</taxon>
        <taxon>Betaproteobacteria</taxon>
        <taxon>Burkholderiales</taxon>
        <taxon>Oxalobacteraceae</taxon>
        <taxon>Telluria group</taxon>
        <taxon>Pseudoduganella</taxon>
    </lineage>
</organism>
<dbReference type="CDD" id="cd16922">
    <property type="entry name" value="HATPase_EvgS-ArcB-TorS-like"/>
    <property type="match status" value="1"/>
</dbReference>
<keyword evidence="11" id="KW-0175">Coiled coil</keyword>
<dbReference type="FunFam" id="1.10.287.130:FF:000002">
    <property type="entry name" value="Two-component osmosensing histidine kinase"/>
    <property type="match status" value="1"/>
</dbReference>
<reference evidence="17 18" key="1">
    <citation type="submission" date="2019-11" db="EMBL/GenBank/DDBJ databases">
        <title>Type strains purchased from KCTC, JCM and DSMZ.</title>
        <authorList>
            <person name="Lu H."/>
        </authorList>
    </citation>
    <scope>NUCLEOTIDE SEQUENCE [LARGE SCALE GENOMIC DNA]</scope>
    <source>
        <strain evidence="17 18">KCTC 42409</strain>
    </source>
</reference>
<dbReference type="InterPro" id="IPR001789">
    <property type="entry name" value="Sig_transdc_resp-reg_receiver"/>
</dbReference>
<dbReference type="SMART" id="SM00065">
    <property type="entry name" value="GAF"/>
    <property type="match status" value="1"/>
</dbReference>
<dbReference type="EMBL" id="WNLA01000013">
    <property type="protein sequence ID" value="MTW04049.1"/>
    <property type="molecule type" value="Genomic_DNA"/>
</dbReference>
<dbReference type="Gene3D" id="3.30.565.10">
    <property type="entry name" value="Histidine kinase-like ATPase, C-terminal domain"/>
    <property type="match status" value="1"/>
</dbReference>
<keyword evidence="4" id="KW-0808">Transferase</keyword>
<keyword evidence="6" id="KW-0418">Kinase</keyword>
<dbReference type="SMART" id="SM00448">
    <property type="entry name" value="REC"/>
    <property type="match status" value="1"/>
</dbReference>
<feature type="coiled-coil region" evidence="11">
    <location>
        <begin position="1079"/>
        <end position="1141"/>
    </location>
</feature>
<evidence type="ECO:0000256" key="8">
    <source>
        <dbReference type="ARBA" id="ARBA00023012"/>
    </source>
</evidence>
<dbReference type="InterPro" id="IPR003594">
    <property type="entry name" value="HATPase_dom"/>
</dbReference>
<dbReference type="InterPro" id="IPR011110">
    <property type="entry name" value="Reg_prop"/>
</dbReference>
<evidence type="ECO:0000256" key="12">
    <source>
        <dbReference type="SAM" id="MobiDB-lite"/>
    </source>
</evidence>
<dbReference type="InterPro" id="IPR004358">
    <property type="entry name" value="Sig_transdc_His_kin-like_C"/>
</dbReference>
<dbReference type="RefSeq" id="WP_155440412.1">
    <property type="nucleotide sequence ID" value="NZ_WNLA01000013.1"/>
</dbReference>
<dbReference type="GO" id="GO:0005524">
    <property type="term" value="F:ATP binding"/>
    <property type="evidence" value="ECO:0007669"/>
    <property type="project" value="UniProtKB-KW"/>
</dbReference>
<dbReference type="InterPro" id="IPR036097">
    <property type="entry name" value="HisK_dim/P_sf"/>
</dbReference>
<dbReference type="PRINTS" id="PR00344">
    <property type="entry name" value="BCTRLSENSOR"/>
</dbReference>
<dbReference type="Pfam" id="PF01627">
    <property type="entry name" value="Hpt"/>
    <property type="match status" value="1"/>
</dbReference>
<dbReference type="InterPro" id="IPR013783">
    <property type="entry name" value="Ig-like_fold"/>
</dbReference>
<keyword evidence="8" id="KW-0902">Two-component regulatory system</keyword>
<feature type="region of interest" description="Disordered" evidence="12">
    <location>
        <begin position="869"/>
        <end position="902"/>
    </location>
</feature>
<evidence type="ECO:0000256" key="10">
    <source>
        <dbReference type="PROSITE-ProRule" id="PRU00169"/>
    </source>
</evidence>
<dbReference type="InterPro" id="IPR036890">
    <property type="entry name" value="HATPase_C_sf"/>
</dbReference>
<feature type="domain" description="Histidine kinase" evidence="14">
    <location>
        <begin position="1148"/>
        <end position="1374"/>
    </location>
</feature>
<dbReference type="Proteomes" id="UP000484015">
    <property type="component" value="Unassembled WGS sequence"/>
</dbReference>
<comment type="catalytic activity">
    <reaction evidence="1">
        <text>ATP + protein L-histidine = ADP + protein N-phospho-L-histidine.</text>
        <dbReference type="EC" id="2.7.13.3"/>
    </reaction>
</comment>
<dbReference type="Pfam" id="PF07494">
    <property type="entry name" value="Reg_prop"/>
    <property type="match status" value="5"/>
</dbReference>
<proteinExistence type="predicted"/>
<dbReference type="Pfam" id="PF00072">
    <property type="entry name" value="Response_reg"/>
    <property type="match status" value="1"/>
</dbReference>
<feature type="modified residue" description="Phosphohistidine" evidence="9">
    <location>
        <position position="1607"/>
    </location>
</feature>
<evidence type="ECO:0000256" key="1">
    <source>
        <dbReference type="ARBA" id="ARBA00000085"/>
    </source>
</evidence>
<dbReference type="SUPFAM" id="SSF47226">
    <property type="entry name" value="Histidine-containing phosphotransfer domain, HPT domain"/>
    <property type="match status" value="1"/>
</dbReference>
<dbReference type="CDD" id="cd17546">
    <property type="entry name" value="REC_hyHK_CKI1_RcsC-like"/>
    <property type="match status" value="1"/>
</dbReference>
<dbReference type="EC" id="2.7.13.3" evidence="2"/>
<dbReference type="PANTHER" id="PTHR43547">
    <property type="entry name" value="TWO-COMPONENT HISTIDINE KINASE"/>
    <property type="match status" value="1"/>
</dbReference>
<dbReference type="SMART" id="SM00388">
    <property type="entry name" value="HisKA"/>
    <property type="match status" value="1"/>
</dbReference>
<comment type="caution">
    <text evidence="17">The sequence shown here is derived from an EMBL/GenBank/DDBJ whole genome shotgun (WGS) entry which is preliminary data.</text>
</comment>
<dbReference type="Gene3D" id="3.30.450.40">
    <property type="match status" value="1"/>
</dbReference>
<dbReference type="SUPFAM" id="SSF47384">
    <property type="entry name" value="Homodimeric domain of signal transducing histidine kinase"/>
    <property type="match status" value="1"/>
</dbReference>
<feature type="chain" id="PRO_5026830187" description="histidine kinase" evidence="13">
    <location>
        <begin position="34"/>
        <end position="1661"/>
    </location>
</feature>
<dbReference type="PROSITE" id="PS50109">
    <property type="entry name" value="HIS_KIN"/>
    <property type="match status" value="1"/>
</dbReference>
<evidence type="ECO:0000256" key="6">
    <source>
        <dbReference type="ARBA" id="ARBA00022777"/>
    </source>
</evidence>
<dbReference type="InterPro" id="IPR003661">
    <property type="entry name" value="HisK_dim/P_dom"/>
</dbReference>
<dbReference type="InterPro" id="IPR006311">
    <property type="entry name" value="TAT_signal"/>
</dbReference>
<keyword evidence="18" id="KW-1185">Reference proteome</keyword>
<dbReference type="OrthoDB" id="5477914at2"/>
<dbReference type="CDD" id="cd00082">
    <property type="entry name" value="HisKA"/>
    <property type="match status" value="1"/>
</dbReference>
<dbReference type="PROSITE" id="PS50110">
    <property type="entry name" value="RESPONSE_REGULATORY"/>
    <property type="match status" value="1"/>
</dbReference>
<evidence type="ECO:0000256" key="7">
    <source>
        <dbReference type="ARBA" id="ARBA00022840"/>
    </source>
</evidence>
<dbReference type="Pfam" id="PF02518">
    <property type="entry name" value="HATPase_c"/>
    <property type="match status" value="1"/>
</dbReference>
<dbReference type="InterPro" id="IPR005467">
    <property type="entry name" value="His_kinase_dom"/>
</dbReference>
<dbReference type="Pfam" id="PF13185">
    <property type="entry name" value="GAF_2"/>
    <property type="match status" value="1"/>
</dbReference>
<dbReference type="Gene3D" id="1.10.287.130">
    <property type="match status" value="1"/>
</dbReference>
<dbReference type="InterPro" id="IPR003018">
    <property type="entry name" value="GAF"/>
</dbReference>
<dbReference type="SUPFAM" id="SSF52172">
    <property type="entry name" value="CheY-like"/>
    <property type="match status" value="1"/>
</dbReference>
<evidence type="ECO:0000256" key="11">
    <source>
        <dbReference type="SAM" id="Coils"/>
    </source>
</evidence>
<evidence type="ECO:0000313" key="17">
    <source>
        <dbReference type="EMBL" id="MTW04049.1"/>
    </source>
</evidence>
<keyword evidence="3 10" id="KW-0597">Phosphoprotein</keyword>
<evidence type="ECO:0000259" key="16">
    <source>
        <dbReference type="PROSITE" id="PS50894"/>
    </source>
</evidence>
<dbReference type="InterPro" id="IPR008207">
    <property type="entry name" value="Sig_transdc_His_kin_Hpt_dom"/>
</dbReference>
<evidence type="ECO:0000256" key="13">
    <source>
        <dbReference type="SAM" id="SignalP"/>
    </source>
</evidence>
<protein>
    <recommendedName>
        <fullName evidence="2">histidine kinase</fullName>
        <ecNumber evidence="2">2.7.13.3</ecNumber>
    </recommendedName>
</protein>
<dbReference type="InterPro" id="IPR011123">
    <property type="entry name" value="Y_Y_Y"/>
</dbReference>
<dbReference type="Gene3D" id="2.60.40.10">
    <property type="entry name" value="Immunoglobulins"/>
    <property type="match status" value="1"/>
</dbReference>
<dbReference type="FunFam" id="2.60.40.10:FF:000791">
    <property type="entry name" value="Two-component system sensor histidine kinase/response regulator"/>
    <property type="match status" value="1"/>
</dbReference>
<evidence type="ECO:0000256" key="9">
    <source>
        <dbReference type="PROSITE-ProRule" id="PRU00110"/>
    </source>
</evidence>
<dbReference type="SUPFAM" id="SSF55781">
    <property type="entry name" value="GAF domain-like"/>
    <property type="match status" value="1"/>
</dbReference>
<evidence type="ECO:0000313" key="18">
    <source>
        <dbReference type="Proteomes" id="UP000484015"/>
    </source>
</evidence>
<dbReference type="Pfam" id="PF00512">
    <property type="entry name" value="HisKA"/>
    <property type="match status" value="1"/>
</dbReference>
<keyword evidence="7" id="KW-0067">ATP-binding</keyword>
<dbReference type="SUPFAM" id="SSF63829">
    <property type="entry name" value="Calcium-dependent phosphotriesterase"/>
    <property type="match status" value="3"/>
</dbReference>
<keyword evidence="5" id="KW-0547">Nucleotide-binding</keyword>
<dbReference type="InterPro" id="IPR015943">
    <property type="entry name" value="WD40/YVTN_repeat-like_dom_sf"/>
</dbReference>
<dbReference type="InterPro" id="IPR029016">
    <property type="entry name" value="GAF-like_dom_sf"/>
</dbReference>
<evidence type="ECO:0000256" key="2">
    <source>
        <dbReference type="ARBA" id="ARBA00012438"/>
    </source>
</evidence>
<dbReference type="Gene3D" id="3.40.50.2300">
    <property type="match status" value="1"/>
</dbReference>
<dbReference type="Gene3D" id="1.20.120.160">
    <property type="entry name" value="HPT domain"/>
    <property type="match status" value="1"/>
</dbReference>
<name>A0A6L6Q3N3_9BURK</name>
<feature type="domain" description="Response regulatory" evidence="15">
    <location>
        <begin position="1394"/>
        <end position="1516"/>
    </location>
</feature>
<evidence type="ECO:0000256" key="4">
    <source>
        <dbReference type="ARBA" id="ARBA00022679"/>
    </source>
</evidence>
<keyword evidence="13" id="KW-0732">Signal</keyword>
<accession>A0A6L6Q3N3</accession>
<dbReference type="InterPro" id="IPR036641">
    <property type="entry name" value="HPT_dom_sf"/>
</dbReference>
<sequence>MTPVRRLCRRLLIPAALALAVAAAFPAPSYASAPPRTLRFEQLAVDDGLAQESVLAVAQDRQGFMWFGSQAGLSRYDGARIITFRNIVSDSRSLADNWVRVLHVDREGRMWIGTDGGLDRYDPLSQTFTHYPPTEPAKRGNGNRHVRAIVDDGEGGLWIGTSDGLQHFDPLTGRFQFWHHDAGLPGSLGNDQINALARDADGRLWIGTASGLDVLEPGAQSFRHFRVEAAPDTRFEAVLSLHVDQQRMLWVGTMGGIEQWKLAPGSDHPQRTRLGEAEGLKPGVITAIYQDVEGTVWAGSQTEGLFRWRPDVRRFVQYRHQLSDPHSLADNYVSSLYRDRFGTMWVGTWYNGVSRVDLGSGGFARLVHDPERPHSLSDNKVRAIVDAGNGKLWLGNNDGLTLYDPQTGEGTMYRDTGALLDARDPQVMALWRDKSNTLWVGGRNGLRRFDTVTKKFTRVQPWQGDPDSNSLRGIYGDSKGILWIASRGGLHRYDPKTGASRTFRHDPADATSLADNVVRPVLEDSKGRLWVGTFNGLGLLDRETGKFRHFRHDQRDPNSLSHDEVHYLYEDKTGILWVGTAAGLNRMELQPDGTARFKRYLRRDGMADDAVAGILEDDASRLWISTNAGITRLKVHSGHLRNYGGADGTIEGAYFDNSALRMQDGTMYFGGFNGVTAFAPDDIRENSTAPSVVITDFQIFNRSIRAGQDGGILKHAIEHTQAITLREQDSVFSLEFAALHFAGPQRNRYAYQLQGFDKDWVVTDAGKRFATYTNLDPGHYVFRVKAANKDGVWNDNAATLAITILPPVWKTWWFRTGFAALLLGGAYGIYRVRMRQLQWQKENLEREVNFRTAEVELKNSLLQQQKTELERRRVEAEGQRAEAEQRRMDAERQKQEVESQKEAVEQAHRNISVLSEIGREMAATLDIEKAMRTLYRHVRHLMDTDMFGVGFYREETGTIDFPFSMERGMRSLPYSRRVDDPDQLAVWCLFHRHDIFINDFYAEYSRYMGPAGLDKLKPALLADGSEPEYAQSMLYTPLVVNDRVVGVLSVQSRNKHAYKQVHLDMLQTLAAYAAVSLDNAMAYQRLEETLRELRDTQEQLMQQQAQVRLHTDELAQANRALQDNEERLRYAKQKAEDATRQKSEFLANMSHEMRTPLAGVIGMQGFALRDQKLHETTREQIERAQANAQALLAIINDLLDFSKIEAGKLTIENIDFALAGMVENVASLFEEQAAAYSVGFSVDFSDGLPTYVVGDPTRLRQVLVNLVGNAFKFTQRGEVRLKVEKMPRDANMDDDCHLIRFTVQDTGIGIEPDAMPRLFQKFEQADSTTTRRYGGTGLGLAICRQLVELMGGEISVASTPGVGSIFTFEIPLQEGVAPPVVPHVPREPHTHQLRVLCAEDFPTNQIIIRMMLEDLGHKADIAANGLLAVAACARTRYDLILMDGRMPEMDGPSATRLIRAGGPDGAPVRDQELMIIALTANASEEDRNRYLAAGMDDFLTKPIDEAALHYQLSRAIERQLQRGIALPPMPAREQPRPTVEELDNMFGVAPVTVPSPSLAPRPQPGQYDDPLKARLRAAFLADLPARLAELDEAIAAADSDAAGRLFHGMKGSAAYLDEPDLRTLCGELEKAADCADWSAIGAGLPGLRALLAGVAQTVQPE</sequence>
<evidence type="ECO:0000259" key="15">
    <source>
        <dbReference type="PROSITE" id="PS50110"/>
    </source>
</evidence>
<evidence type="ECO:0000256" key="5">
    <source>
        <dbReference type="ARBA" id="ARBA00022741"/>
    </source>
</evidence>
<dbReference type="SUPFAM" id="SSF55874">
    <property type="entry name" value="ATPase domain of HSP90 chaperone/DNA topoisomerase II/histidine kinase"/>
    <property type="match status" value="1"/>
</dbReference>
<gene>
    <name evidence="17" type="ORF">GM668_18370</name>
</gene>
<dbReference type="FunFam" id="3.30.565.10:FF:000078">
    <property type="entry name" value="Two-component sensor histidine kinase"/>
    <property type="match status" value="1"/>
</dbReference>
<dbReference type="Gene3D" id="2.130.10.10">
    <property type="entry name" value="YVTN repeat-like/Quinoprotein amine dehydrogenase"/>
    <property type="match status" value="4"/>
</dbReference>
<dbReference type="PANTHER" id="PTHR43547:SF2">
    <property type="entry name" value="HYBRID SIGNAL TRANSDUCTION HISTIDINE KINASE C"/>
    <property type="match status" value="1"/>
</dbReference>
<dbReference type="InterPro" id="IPR011006">
    <property type="entry name" value="CheY-like_superfamily"/>
</dbReference>
<evidence type="ECO:0000256" key="3">
    <source>
        <dbReference type="ARBA" id="ARBA00022553"/>
    </source>
</evidence>
<feature type="domain" description="HPt" evidence="16">
    <location>
        <begin position="1568"/>
        <end position="1661"/>
    </location>
</feature>
<dbReference type="PROSITE" id="PS51318">
    <property type="entry name" value="TAT"/>
    <property type="match status" value="1"/>
</dbReference>
<evidence type="ECO:0000259" key="14">
    <source>
        <dbReference type="PROSITE" id="PS50109"/>
    </source>
</evidence>
<feature type="signal peptide" evidence="13">
    <location>
        <begin position="1"/>
        <end position="33"/>
    </location>
</feature>
<feature type="modified residue" description="4-aspartylphosphate" evidence="10">
    <location>
        <position position="1443"/>
    </location>
</feature>